<keyword evidence="1" id="KW-0472">Membrane</keyword>
<dbReference type="RefSeq" id="WP_005691687.1">
    <property type="nucleotide sequence ID" value="NZ_CABFNI010000010.1"/>
</dbReference>
<dbReference type="Proteomes" id="UP000189067">
    <property type="component" value="Unassembled WGS sequence"/>
</dbReference>
<feature type="transmembrane region" description="Helical" evidence="1">
    <location>
        <begin position="51"/>
        <end position="67"/>
    </location>
</feature>
<keyword evidence="1" id="KW-1133">Transmembrane helix</keyword>
<keyword evidence="1" id="KW-0812">Transmembrane</keyword>
<name>A0A508YRE8_LACRH</name>
<dbReference type="Proteomes" id="UP000552935">
    <property type="component" value="Unassembled WGS sequence"/>
</dbReference>
<evidence type="ECO:0000313" key="3">
    <source>
        <dbReference type="EMBL" id="ONN75639.1"/>
    </source>
</evidence>
<evidence type="ECO:0000313" key="6">
    <source>
        <dbReference type="Proteomes" id="UP000307517"/>
    </source>
</evidence>
<dbReference type="AlphaFoldDB" id="A0A508YRE8"/>
<sequence>MHSSLGRFVRLEIKTNVLKTSLIAVLGWGLIPIVFTLTPQSLAQAAMPTELWMPLLAIFCFGSLFLPEQTTGVAAVINSKSIQLWTVYAVRFAWYFGVLAVLNVTLLGLYQIQGTTLAAGVLLGNASVKSLFIGSITLGSYCCSQSLAVAYLIPTVYFALCIGSNQLGALNLLTLMRQRPLSDNWLQLGVAAFLMIISFLLARRRLVNS</sequence>
<accession>A0A508YRE8</accession>
<feature type="transmembrane region" description="Helical" evidence="1">
    <location>
        <begin position="148"/>
        <end position="173"/>
    </location>
</feature>
<proteinExistence type="predicted"/>
<feature type="transmembrane region" description="Helical" evidence="1">
    <location>
        <begin position="88"/>
        <end position="110"/>
    </location>
</feature>
<gene>
    <name evidence="3" type="ORF">BWR10_02505</name>
    <name evidence="4" type="ORF">E6L36_12185</name>
    <name evidence="2" type="ORF">H0N82_06310</name>
</gene>
<reference evidence="4 6" key="2">
    <citation type="submission" date="2019-04" db="EMBL/GenBank/DDBJ databases">
        <title>Genome Announcement to Ensure Probiotic Safety of Lactobacillus rhamnosus UBLR-58.</title>
        <authorList>
            <person name="Sulthana A."/>
            <person name="Lakshmi S.G."/>
            <person name="Madempudi R.S."/>
        </authorList>
    </citation>
    <scope>NUCLEOTIDE SEQUENCE [LARGE SCALE GENOMIC DNA]</scope>
    <source>
        <strain evidence="4 6">UBLR-58</strain>
    </source>
</reference>
<dbReference type="EMBL" id="MTJY01000017">
    <property type="protein sequence ID" value="ONN75639.1"/>
    <property type="molecule type" value="Genomic_DNA"/>
</dbReference>
<evidence type="ECO:0000256" key="1">
    <source>
        <dbReference type="SAM" id="Phobius"/>
    </source>
</evidence>
<organism evidence="2 7">
    <name type="scientific">Lacticaseibacillus rhamnosus</name>
    <name type="common">Lactobacillus rhamnosus</name>
    <dbReference type="NCBI Taxonomy" id="47715"/>
    <lineage>
        <taxon>Bacteria</taxon>
        <taxon>Bacillati</taxon>
        <taxon>Bacillota</taxon>
        <taxon>Bacilli</taxon>
        <taxon>Lactobacillales</taxon>
        <taxon>Lactobacillaceae</taxon>
        <taxon>Lacticaseibacillus</taxon>
    </lineage>
</organism>
<evidence type="ECO:0000313" key="7">
    <source>
        <dbReference type="Proteomes" id="UP000552935"/>
    </source>
</evidence>
<evidence type="ECO:0000313" key="2">
    <source>
        <dbReference type="EMBL" id="NZA04728.1"/>
    </source>
</evidence>
<dbReference type="EMBL" id="SSHM01000001">
    <property type="protein sequence ID" value="THC81048.1"/>
    <property type="molecule type" value="Genomic_DNA"/>
</dbReference>
<dbReference type="EMBL" id="JACCKI010000003">
    <property type="protein sequence ID" value="NZA04728.1"/>
    <property type="molecule type" value="Genomic_DNA"/>
</dbReference>
<comment type="caution">
    <text evidence="2">The sequence shown here is derived from an EMBL/GenBank/DDBJ whole genome shotgun (WGS) entry which is preliminary data.</text>
</comment>
<dbReference type="Proteomes" id="UP000307517">
    <property type="component" value="Unassembled WGS sequence"/>
</dbReference>
<evidence type="ECO:0000313" key="4">
    <source>
        <dbReference type="EMBL" id="THC81048.1"/>
    </source>
</evidence>
<protein>
    <submittedName>
        <fullName evidence="2">ABC transporter permease</fullName>
    </submittedName>
</protein>
<feature type="transmembrane region" description="Helical" evidence="1">
    <location>
        <begin position="21"/>
        <end position="39"/>
    </location>
</feature>
<feature type="transmembrane region" description="Helical" evidence="1">
    <location>
        <begin position="116"/>
        <end position="136"/>
    </location>
</feature>
<feature type="transmembrane region" description="Helical" evidence="1">
    <location>
        <begin position="185"/>
        <end position="202"/>
    </location>
</feature>
<reference evidence="2 7" key="3">
    <citation type="submission" date="2020-07" db="EMBL/GenBank/DDBJ databases">
        <title>Organ Donor 1.</title>
        <authorList>
            <person name="Marsh A.J."/>
            <person name="Azcarate-Peril M.A."/>
        </authorList>
    </citation>
    <scope>NUCLEOTIDE SEQUENCE [LARGE SCALE GENOMIC DNA]</scope>
    <source>
        <strain evidence="2 7">AMC0712</strain>
    </source>
</reference>
<reference evidence="3 5" key="1">
    <citation type="submission" date="2017-01" db="EMBL/GenBank/DDBJ databases">
        <title>In silico prediction, in vitro antibacterial spectrum and physicochemical properties of a putative bacteriocin produced by Lactobacillus rhamnosus strain L156.4.</title>
        <authorList>
            <person name="Silveira A.M."/>
            <person name="Monteiro A.S."/>
            <person name="Santos V.L."/>
            <person name="Nicoli J.R."/>
            <person name="Azevedo V."/>
            <person name="Soares S.C."/>
            <person name="Castro-Oliveira L."/>
            <person name="Dias-Souza M.V."/>
            <person name="Nardi R.M."/>
        </authorList>
    </citation>
    <scope>NUCLEOTIDE SEQUENCE [LARGE SCALE GENOMIC DNA]</scope>
    <source>
        <strain evidence="3 5">L156.4</strain>
    </source>
</reference>
<evidence type="ECO:0000313" key="5">
    <source>
        <dbReference type="Proteomes" id="UP000189067"/>
    </source>
</evidence>